<dbReference type="Proteomes" id="UP000288215">
    <property type="component" value="Unassembled WGS sequence"/>
</dbReference>
<evidence type="ECO:0000313" key="1">
    <source>
        <dbReference type="EMBL" id="RWX73992.1"/>
    </source>
</evidence>
<comment type="caution">
    <text evidence="1">The sequence shown here is derived from an EMBL/GenBank/DDBJ whole genome shotgun (WGS) entry which is preliminary data.</text>
</comment>
<sequence>MDKGQVPLIDALGALLAAILVLSAASLAQAGFGADLDEIAEKESLRQEIYHLIASGNMTHLLDLCAKQGSLDIGGIRLSLDEPENGPYVALLSSRDGGITLFYATRKG</sequence>
<reference evidence="1 2" key="1">
    <citation type="submission" date="2018-12" db="EMBL/GenBank/DDBJ databases">
        <title>The complete genome of the methanogenic archaea of the candidate phylum Verstraetearchaeota, obtained from the metagenome of underground thermal water.</title>
        <authorList>
            <person name="Kadnikov V.V."/>
            <person name="Mardanov A.V."/>
            <person name="Beletsky A.V."/>
            <person name="Karnachuk O.V."/>
            <person name="Ravin N.V."/>
        </authorList>
    </citation>
    <scope>NUCLEOTIDE SEQUENCE [LARGE SCALE GENOMIC DNA]</scope>
    <source>
        <strain evidence="1">Ch88</strain>
    </source>
</reference>
<dbReference type="EMBL" id="RXGA01000001">
    <property type="protein sequence ID" value="RWX73992.1"/>
    <property type="molecule type" value="Genomic_DNA"/>
</dbReference>
<dbReference type="AlphaFoldDB" id="A0A3S3VGG4"/>
<name>A0A3S3VGG4_METS7</name>
<evidence type="ECO:0000313" key="2">
    <source>
        <dbReference type="Proteomes" id="UP000288215"/>
    </source>
</evidence>
<protein>
    <submittedName>
        <fullName evidence="1">Uncharacterized protein</fullName>
    </submittedName>
</protein>
<proteinExistence type="predicted"/>
<accession>A0A3S3VGG4</accession>
<gene>
    <name evidence="1" type="ORF">Metus_0017</name>
</gene>
<organism evidence="1 2">
    <name type="scientific">Methanosuratincola subterraneus</name>
    <dbReference type="NCBI Taxonomy" id="2593994"/>
    <lineage>
        <taxon>Archaea</taxon>
        <taxon>Thermoproteota</taxon>
        <taxon>Methanosuratincolia</taxon>
        <taxon>Candidatus Methanomethylicales</taxon>
        <taxon>Candidatus Methanomethylicaceae</taxon>
        <taxon>Candidatus Methanosuratincola (ex Vanwonterghem et al. 2016)</taxon>
    </lineage>
</organism>